<dbReference type="SUPFAM" id="SSF51556">
    <property type="entry name" value="Metallo-dependent hydrolases"/>
    <property type="match status" value="1"/>
</dbReference>
<evidence type="ECO:0000259" key="1">
    <source>
        <dbReference type="Pfam" id="PF07969"/>
    </source>
</evidence>
<dbReference type="Gene3D" id="3.20.20.140">
    <property type="entry name" value="Metal-dependent hydrolases"/>
    <property type="match status" value="1"/>
</dbReference>
<dbReference type="EMBL" id="SLUK01000005">
    <property type="protein sequence ID" value="TCL43390.1"/>
    <property type="molecule type" value="Genomic_DNA"/>
</dbReference>
<dbReference type="Proteomes" id="UP000294682">
    <property type="component" value="Unassembled WGS sequence"/>
</dbReference>
<feature type="domain" description="Amidohydrolase 3" evidence="1">
    <location>
        <begin position="69"/>
        <end position="571"/>
    </location>
</feature>
<comment type="caution">
    <text evidence="2">The sequence shown here is derived from an EMBL/GenBank/DDBJ whole genome shotgun (WGS) entry which is preliminary data.</text>
</comment>
<dbReference type="InterPro" id="IPR011059">
    <property type="entry name" value="Metal-dep_hydrolase_composite"/>
</dbReference>
<dbReference type="GO" id="GO:0016810">
    <property type="term" value="F:hydrolase activity, acting on carbon-nitrogen (but not peptide) bonds"/>
    <property type="evidence" value="ECO:0007669"/>
    <property type="project" value="InterPro"/>
</dbReference>
<dbReference type="Pfam" id="PF07969">
    <property type="entry name" value="Amidohydro_3"/>
    <property type="match status" value="1"/>
</dbReference>
<name>A0A9X8UJ55_9FIRM</name>
<dbReference type="InterPro" id="IPR033932">
    <property type="entry name" value="YtcJ-like"/>
</dbReference>
<protein>
    <recommendedName>
        <fullName evidence="1">Amidohydrolase 3 domain-containing protein</fullName>
    </recommendedName>
</protein>
<dbReference type="SUPFAM" id="SSF51338">
    <property type="entry name" value="Composite domain of metallo-dependent hydrolases"/>
    <property type="match status" value="1"/>
</dbReference>
<gene>
    <name evidence="2" type="ORF">EDD78_10518</name>
</gene>
<reference evidence="2 3" key="1">
    <citation type="submission" date="2019-03" db="EMBL/GenBank/DDBJ databases">
        <title>Genomic Encyclopedia of Type Strains, Phase IV (KMG-IV): sequencing the most valuable type-strain genomes for metagenomic binning, comparative biology and taxonomic classification.</title>
        <authorList>
            <person name="Goeker M."/>
        </authorList>
    </citation>
    <scope>NUCLEOTIDE SEQUENCE [LARGE SCALE GENOMIC DNA]</scope>
    <source>
        <strain evidence="2 3">DSM 100433</strain>
    </source>
</reference>
<dbReference type="RefSeq" id="WP_132084408.1">
    <property type="nucleotide sequence ID" value="NZ_SLUK01000005.1"/>
</dbReference>
<evidence type="ECO:0000313" key="3">
    <source>
        <dbReference type="Proteomes" id="UP000294682"/>
    </source>
</evidence>
<dbReference type="PANTHER" id="PTHR22642">
    <property type="entry name" value="IMIDAZOLONEPROPIONASE"/>
    <property type="match status" value="1"/>
</dbReference>
<evidence type="ECO:0000313" key="2">
    <source>
        <dbReference type="EMBL" id="TCL43390.1"/>
    </source>
</evidence>
<dbReference type="PANTHER" id="PTHR22642:SF2">
    <property type="entry name" value="PROTEIN LONG AFTER FAR-RED 3"/>
    <property type="match status" value="1"/>
</dbReference>
<dbReference type="InterPro" id="IPR013108">
    <property type="entry name" value="Amidohydro_3"/>
</dbReference>
<dbReference type="AlphaFoldDB" id="A0A9X8UJ55"/>
<proteinExistence type="predicted"/>
<sequence>MEQDRVYVSPRPLPGPPGPADDIWFGGTIYTIDQENRTAGALAVKGGRIAAVGGEEEVFALRGEGTRLHDLCGHTVLPGMIDTHTHAPGVLEKKMFTIFMGDAETKEEAVAAARDFIEAHPGMDRYFGFGYSNKIAGDWRGPKKEWLDEVCKDKPIVIQAMEGHSWWVNSKGFSLFGVERDTVPASGVIHHDEDGELWGTICDIQGVEIPRPRFSEEQDMVALRAYQEQMHRFGYTGMMSMSGQITPNPVAAMHELDGRGELKMRVSASLTVYPEREIGEQLDYIARKREEYRSERLDLRVAKFFGDGTTGGGTAYLSEPYSNAAPGEEAQCGYFLWEREKLAAAFLGALRRGLQIHIHSIGDESTSVALDCIGQAQREAGEGDWRTGVAHLDVTKPRDIPRLAALHCTAAVQTFWHFKEPGVWEEELLPMLGPERAERVYPLRSLFEAGIVVTNSSDEPSTVDPNPFQAIEAGVTRNLYSPEKYGVEPITDADDPKWLLGPDERVSVLEMVRSYTINAAYAMFKEDMLGSLEVGKYADFLELSQDIFHCDPLMIERTRVLRTVFDGEIVYESK</sequence>
<dbReference type="InterPro" id="IPR032466">
    <property type="entry name" value="Metal_Hydrolase"/>
</dbReference>
<organism evidence="2 3">
    <name type="scientific">Harryflintia acetispora</name>
    <dbReference type="NCBI Taxonomy" id="1849041"/>
    <lineage>
        <taxon>Bacteria</taxon>
        <taxon>Bacillati</taxon>
        <taxon>Bacillota</taxon>
        <taxon>Clostridia</taxon>
        <taxon>Eubacteriales</taxon>
        <taxon>Oscillospiraceae</taxon>
        <taxon>Harryflintia</taxon>
    </lineage>
</organism>
<keyword evidence="3" id="KW-1185">Reference proteome</keyword>
<dbReference type="Gene3D" id="3.10.310.70">
    <property type="match status" value="1"/>
</dbReference>
<dbReference type="CDD" id="cd01300">
    <property type="entry name" value="YtcJ_like"/>
    <property type="match status" value="1"/>
</dbReference>
<accession>A0A9X8UJ55</accession>
<dbReference type="Gene3D" id="2.30.40.10">
    <property type="entry name" value="Urease, subunit C, domain 1"/>
    <property type="match status" value="1"/>
</dbReference>